<accession>A0AAF0QS53</accession>
<organism evidence="2 3">
    <name type="scientific">Solanum verrucosum</name>
    <dbReference type="NCBI Taxonomy" id="315347"/>
    <lineage>
        <taxon>Eukaryota</taxon>
        <taxon>Viridiplantae</taxon>
        <taxon>Streptophyta</taxon>
        <taxon>Embryophyta</taxon>
        <taxon>Tracheophyta</taxon>
        <taxon>Spermatophyta</taxon>
        <taxon>Magnoliopsida</taxon>
        <taxon>eudicotyledons</taxon>
        <taxon>Gunneridae</taxon>
        <taxon>Pentapetalae</taxon>
        <taxon>asterids</taxon>
        <taxon>lamiids</taxon>
        <taxon>Solanales</taxon>
        <taxon>Solanaceae</taxon>
        <taxon>Solanoideae</taxon>
        <taxon>Solaneae</taxon>
        <taxon>Solanum</taxon>
    </lineage>
</organism>
<evidence type="ECO:0000256" key="1">
    <source>
        <dbReference type="SAM" id="MobiDB-lite"/>
    </source>
</evidence>
<dbReference type="PANTHER" id="PTHR15503:SF45">
    <property type="entry name" value="RNA-DIRECTED DNA POLYMERASE HOMOLOG"/>
    <property type="match status" value="1"/>
</dbReference>
<dbReference type="Proteomes" id="UP001234989">
    <property type="component" value="Chromosome 5"/>
</dbReference>
<name>A0AAF0QS53_SOLVR</name>
<dbReference type="PROSITE" id="PS51257">
    <property type="entry name" value="PROKAR_LIPOPROTEIN"/>
    <property type="match status" value="1"/>
</dbReference>
<dbReference type="SUPFAM" id="SSF56672">
    <property type="entry name" value="DNA/RNA polymerases"/>
    <property type="match status" value="1"/>
</dbReference>
<dbReference type="InterPro" id="IPR043502">
    <property type="entry name" value="DNA/RNA_pol_sf"/>
</dbReference>
<dbReference type="EMBL" id="CP133616">
    <property type="protein sequence ID" value="WMV29247.1"/>
    <property type="molecule type" value="Genomic_DNA"/>
</dbReference>
<evidence type="ECO:0000313" key="2">
    <source>
        <dbReference type="EMBL" id="WMV29247.1"/>
    </source>
</evidence>
<proteinExistence type="predicted"/>
<evidence type="ECO:0008006" key="4">
    <source>
        <dbReference type="Google" id="ProtNLM"/>
    </source>
</evidence>
<keyword evidence="3" id="KW-1185">Reference proteome</keyword>
<sequence length="204" mass="22485">MASKFNKDRVSNPKPRGSGGNGSSISACQKFGKSHSRKCLAGTDDCFDSGMSGHKVRDSMLLTTKGRDGRQAKPNGSGLDAPHRNRIYAFQTRYDHEGSTDVVTEVFFVSMHVNDSIVAKQAAKMNSNACIFYLVWVRDTNSKTPTLESISVVNEFPKVFPDDPPELKKLKEQLKDLLDKGFIRPSIFPGGAPVLFVQKKNDSL</sequence>
<evidence type="ECO:0000313" key="3">
    <source>
        <dbReference type="Proteomes" id="UP001234989"/>
    </source>
</evidence>
<feature type="compositionally biased region" description="Basic and acidic residues" evidence="1">
    <location>
        <begin position="1"/>
        <end position="11"/>
    </location>
</feature>
<reference evidence="2" key="1">
    <citation type="submission" date="2023-08" db="EMBL/GenBank/DDBJ databases">
        <title>A de novo genome assembly of Solanum verrucosum Schlechtendal, a Mexican diploid species geographically isolated from the other diploid A-genome species in potato relatives.</title>
        <authorList>
            <person name="Hosaka K."/>
        </authorList>
    </citation>
    <scope>NUCLEOTIDE SEQUENCE</scope>
    <source>
        <tissue evidence="2">Young leaves</tissue>
    </source>
</reference>
<gene>
    <name evidence="2" type="ORF">MTR67_022632</name>
</gene>
<dbReference type="PANTHER" id="PTHR15503">
    <property type="entry name" value="LDOC1 RELATED"/>
    <property type="match status" value="1"/>
</dbReference>
<dbReference type="InterPro" id="IPR032567">
    <property type="entry name" value="RTL1-rel"/>
</dbReference>
<protein>
    <recommendedName>
        <fullName evidence="4">Gag-pol polyprotein</fullName>
    </recommendedName>
</protein>
<dbReference type="Gene3D" id="3.10.10.10">
    <property type="entry name" value="HIV Type 1 Reverse Transcriptase, subunit A, domain 1"/>
    <property type="match status" value="1"/>
</dbReference>
<feature type="region of interest" description="Disordered" evidence="1">
    <location>
        <begin position="1"/>
        <end position="26"/>
    </location>
</feature>
<dbReference type="AlphaFoldDB" id="A0AAF0QS53"/>